<name>A0A816Z1G8_9BILA</name>
<dbReference type="InterPro" id="IPR011990">
    <property type="entry name" value="TPR-like_helical_dom_sf"/>
</dbReference>
<feature type="repeat" description="TPR" evidence="3">
    <location>
        <begin position="495"/>
        <end position="528"/>
    </location>
</feature>
<dbReference type="Gene3D" id="3.90.176.10">
    <property type="entry name" value="Toxin ADP-ribosyltransferase, Chain A, domain 1"/>
    <property type="match status" value="1"/>
</dbReference>
<proteinExistence type="predicted"/>
<evidence type="ECO:0000313" key="7">
    <source>
        <dbReference type="Proteomes" id="UP000663887"/>
    </source>
</evidence>
<gene>
    <name evidence="6" type="ORF">UXM345_LOCUS15852</name>
    <name evidence="5" type="ORF">XDN619_LOCUS31928</name>
</gene>
<comment type="caution">
    <text evidence="5">The sequence shown here is derived from an EMBL/GenBank/DDBJ whole genome shotgun (WGS) entry which is preliminary data.</text>
</comment>
<protein>
    <recommendedName>
        <fullName evidence="4">ADP ribosyltransferase domain-containing protein</fullName>
    </recommendedName>
</protein>
<evidence type="ECO:0000313" key="5">
    <source>
        <dbReference type="EMBL" id="CAF2184367.1"/>
    </source>
</evidence>
<dbReference type="PROSITE" id="PS50005">
    <property type="entry name" value="TPR"/>
    <property type="match status" value="3"/>
</dbReference>
<dbReference type="PANTHER" id="PTHR45641:SF19">
    <property type="entry name" value="NEPHROCYSTIN-3"/>
    <property type="match status" value="1"/>
</dbReference>
<dbReference type="Pfam" id="PF03496">
    <property type="entry name" value="ADPrib_exo_Tox"/>
    <property type="match status" value="1"/>
</dbReference>
<dbReference type="SMART" id="SM00028">
    <property type="entry name" value="TPR"/>
    <property type="match status" value="5"/>
</dbReference>
<feature type="repeat" description="TPR" evidence="3">
    <location>
        <begin position="579"/>
        <end position="612"/>
    </location>
</feature>
<sequence>MSDPVDAGNLETFSILWLDALINNNENKAAQKQLRTVINHVKTFEDPVDFLHGVRHSTQTDRLVVIVSGRFSHHVIPKIHPLIQVISIYIYCMNKSHYEQHTQSYNKVKAICVELNELVHQIRLDHKNLSIMDDQLPFNIFSMNENDEQSSIELNGQFLYSQLLIDVLMQIKPNEKDKRELITLCRKSYKDNEKELDNVNRFDREYCPSQAITWYTSDCFLYRVLNKALRVQNINILYLFRSVILDINEQLKQAQAEKHIRVYRGQLMSNEELDRLRCSVGKFISINSFFSTSLNRDTTLLFLTTGIYANEHNHDKCFESVLFEIDADPVVVMSNSWNRPFANISTFSEFPSEDEVLFMLGSIFRLDDISYDQSSATVCNTLKTVKIIRMTLCNDHEKDLEQLYTVMKKYFSKAETNNLLFGKLLIKMGKFNMTENYLCRSLGEFTSNDPSLADLYHLMGMVAGAQDNYNESLEWHRKSLTVCVQACAADHVNIGNSYNSMGIVYRKKGERIRALDSFNAAVSLFEQAHHENHQDMALLYGNIGNIYQEKKKYEDALKFDEKSLAIKTKYFPCVHADIGASYANIGVIYRCLGQYDQALDYYKRSLEIQLKSLPSEHLDIATTCKNICILYKHKTEWKQALTYFEKASKLFHKLLPLQHPNVTKINTAIQYVSCQLNMQSIL</sequence>
<feature type="repeat" description="TPR" evidence="3">
    <location>
        <begin position="537"/>
        <end position="570"/>
    </location>
</feature>
<evidence type="ECO:0000259" key="4">
    <source>
        <dbReference type="Pfam" id="PF03496"/>
    </source>
</evidence>
<dbReference type="EMBL" id="CAJOBF010001919">
    <property type="protein sequence ID" value="CAF3995373.1"/>
    <property type="molecule type" value="Genomic_DNA"/>
</dbReference>
<keyword evidence="2 3" id="KW-0802">TPR repeat</keyword>
<evidence type="ECO:0000313" key="6">
    <source>
        <dbReference type="EMBL" id="CAF3995373.1"/>
    </source>
</evidence>
<keyword evidence="1" id="KW-0677">Repeat</keyword>
<dbReference type="EMBL" id="CAJNRG010015879">
    <property type="protein sequence ID" value="CAF2184367.1"/>
    <property type="molecule type" value="Genomic_DNA"/>
</dbReference>
<accession>A0A816Z1G8</accession>
<dbReference type="SUPFAM" id="SSF48452">
    <property type="entry name" value="TPR-like"/>
    <property type="match status" value="1"/>
</dbReference>
<dbReference type="PROSITE" id="PS51996">
    <property type="entry name" value="TR_MART"/>
    <property type="match status" value="1"/>
</dbReference>
<dbReference type="InterPro" id="IPR019734">
    <property type="entry name" value="TPR_rpt"/>
</dbReference>
<evidence type="ECO:0000256" key="3">
    <source>
        <dbReference type="PROSITE-ProRule" id="PRU00339"/>
    </source>
</evidence>
<evidence type="ECO:0000256" key="1">
    <source>
        <dbReference type="ARBA" id="ARBA00022737"/>
    </source>
</evidence>
<dbReference type="PANTHER" id="PTHR45641">
    <property type="entry name" value="TETRATRICOPEPTIDE REPEAT PROTEIN (AFU_ORTHOLOGUE AFUA_6G03870)"/>
    <property type="match status" value="1"/>
</dbReference>
<evidence type="ECO:0000256" key="2">
    <source>
        <dbReference type="ARBA" id="ARBA00022803"/>
    </source>
</evidence>
<dbReference type="SUPFAM" id="SSF56399">
    <property type="entry name" value="ADP-ribosylation"/>
    <property type="match status" value="1"/>
</dbReference>
<dbReference type="PROSITE" id="PS50293">
    <property type="entry name" value="TPR_REGION"/>
    <property type="match status" value="1"/>
</dbReference>
<organism evidence="5 7">
    <name type="scientific">Rotaria magnacalcarata</name>
    <dbReference type="NCBI Taxonomy" id="392030"/>
    <lineage>
        <taxon>Eukaryota</taxon>
        <taxon>Metazoa</taxon>
        <taxon>Spiralia</taxon>
        <taxon>Gnathifera</taxon>
        <taxon>Rotifera</taxon>
        <taxon>Eurotatoria</taxon>
        <taxon>Bdelloidea</taxon>
        <taxon>Philodinida</taxon>
        <taxon>Philodinidae</taxon>
        <taxon>Rotaria</taxon>
    </lineage>
</organism>
<dbReference type="Gene3D" id="1.25.40.10">
    <property type="entry name" value="Tetratricopeptide repeat domain"/>
    <property type="match status" value="2"/>
</dbReference>
<dbReference type="GO" id="GO:0005576">
    <property type="term" value="C:extracellular region"/>
    <property type="evidence" value="ECO:0007669"/>
    <property type="project" value="InterPro"/>
</dbReference>
<feature type="domain" description="ADP ribosyltransferase" evidence="4">
    <location>
        <begin position="210"/>
        <end position="372"/>
    </location>
</feature>
<reference evidence="5" key="1">
    <citation type="submission" date="2021-02" db="EMBL/GenBank/DDBJ databases">
        <authorList>
            <person name="Nowell W R."/>
        </authorList>
    </citation>
    <scope>NUCLEOTIDE SEQUENCE</scope>
</reference>
<dbReference type="Pfam" id="PF13424">
    <property type="entry name" value="TPR_12"/>
    <property type="match status" value="2"/>
</dbReference>
<dbReference type="InterPro" id="IPR003540">
    <property type="entry name" value="ADP-ribosyltransferase"/>
</dbReference>
<dbReference type="Proteomes" id="UP000663887">
    <property type="component" value="Unassembled WGS sequence"/>
</dbReference>
<dbReference type="AlphaFoldDB" id="A0A816Z1G8"/>
<dbReference type="Proteomes" id="UP000663842">
    <property type="component" value="Unassembled WGS sequence"/>
</dbReference>